<dbReference type="OrthoDB" id="9793552at2"/>
<dbReference type="Gene3D" id="3.30.530.20">
    <property type="match status" value="1"/>
</dbReference>
<dbReference type="SUPFAM" id="SSF55961">
    <property type="entry name" value="Bet v1-like"/>
    <property type="match status" value="1"/>
</dbReference>
<evidence type="ECO:0000256" key="1">
    <source>
        <dbReference type="ARBA" id="ARBA00008918"/>
    </source>
</evidence>
<comment type="caution">
    <text evidence="3">The sequence shown here is derived from an EMBL/GenBank/DDBJ whole genome shotgun (WGS) entry which is preliminary data.</text>
</comment>
<dbReference type="Pfam" id="PF03364">
    <property type="entry name" value="Polyketide_cyc"/>
    <property type="match status" value="1"/>
</dbReference>
<reference evidence="3 4" key="1">
    <citation type="submission" date="2018-05" db="EMBL/GenBank/DDBJ databases">
        <title>Chitinophaga sp. K3CV102501T nov., isolated from isolated from a monsoon evergreen broad-leaved forest soil.</title>
        <authorList>
            <person name="Lv Y."/>
        </authorList>
    </citation>
    <scope>NUCLEOTIDE SEQUENCE [LARGE SCALE GENOMIC DNA]</scope>
    <source>
        <strain evidence="3 4">GDMCC 1.1325</strain>
    </source>
</reference>
<evidence type="ECO:0000259" key="2">
    <source>
        <dbReference type="Pfam" id="PF03364"/>
    </source>
</evidence>
<dbReference type="InterPro" id="IPR005031">
    <property type="entry name" value="COQ10_START"/>
</dbReference>
<sequence>MPSVYLLQQTQFIPAPLEVVWDFFSNPNNLERITPAYMRFRVTSPPYEGRVYPGQMITYTVCPIARIPMEWVTEITHVQQHDYFVDEQRVGPYRLWHHGHHFVEVPGGVQMQDTVHYRLPLGWLGRLAHVLFVRRQLENIFAYRLRVVEDLFGK</sequence>
<feature type="domain" description="Coenzyme Q-binding protein COQ10 START" evidence="2">
    <location>
        <begin position="13"/>
        <end position="126"/>
    </location>
</feature>
<protein>
    <recommendedName>
        <fullName evidence="2">Coenzyme Q-binding protein COQ10 START domain-containing protein</fullName>
    </recommendedName>
</protein>
<dbReference type="EMBL" id="QFFJ01000001">
    <property type="protein sequence ID" value="RBL94233.1"/>
    <property type="molecule type" value="Genomic_DNA"/>
</dbReference>
<organism evidence="3 4">
    <name type="scientific">Chitinophaga flava</name>
    <dbReference type="NCBI Taxonomy" id="2259036"/>
    <lineage>
        <taxon>Bacteria</taxon>
        <taxon>Pseudomonadati</taxon>
        <taxon>Bacteroidota</taxon>
        <taxon>Chitinophagia</taxon>
        <taxon>Chitinophagales</taxon>
        <taxon>Chitinophagaceae</taxon>
        <taxon>Chitinophaga</taxon>
    </lineage>
</organism>
<comment type="similarity">
    <text evidence="1">Belongs to the ribosome association toxin RatA family.</text>
</comment>
<evidence type="ECO:0000313" key="4">
    <source>
        <dbReference type="Proteomes" id="UP000253410"/>
    </source>
</evidence>
<dbReference type="CDD" id="cd07820">
    <property type="entry name" value="SRPBCC_3"/>
    <property type="match status" value="1"/>
</dbReference>
<gene>
    <name evidence="3" type="ORF">DF182_14125</name>
</gene>
<dbReference type="Proteomes" id="UP000253410">
    <property type="component" value="Unassembled WGS sequence"/>
</dbReference>
<dbReference type="AlphaFoldDB" id="A0A365Y6M8"/>
<name>A0A365Y6M8_9BACT</name>
<accession>A0A365Y6M8</accession>
<dbReference type="InterPro" id="IPR023393">
    <property type="entry name" value="START-like_dom_sf"/>
</dbReference>
<evidence type="ECO:0000313" key="3">
    <source>
        <dbReference type="EMBL" id="RBL94233.1"/>
    </source>
</evidence>
<keyword evidence="4" id="KW-1185">Reference proteome</keyword>
<proteinExistence type="inferred from homology"/>
<dbReference type="RefSeq" id="WP_113616892.1">
    <property type="nucleotide sequence ID" value="NZ_QFFJ01000001.1"/>
</dbReference>